<dbReference type="EMBL" id="JABBVZ010000111">
    <property type="protein sequence ID" value="NMP24445.1"/>
    <property type="molecule type" value="Genomic_DNA"/>
</dbReference>
<dbReference type="Proteomes" id="UP000533476">
    <property type="component" value="Unassembled WGS sequence"/>
</dbReference>
<comment type="caution">
    <text evidence="2">The sequence shown here is derived from an EMBL/GenBank/DDBJ whole genome shotgun (WGS) entry which is preliminary data.</text>
</comment>
<dbReference type="AlphaFoldDB" id="A0A7Y0L743"/>
<evidence type="ECO:0000313" key="3">
    <source>
        <dbReference type="Proteomes" id="UP000533476"/>
    </source>
</evidence>
<evidence type="ECO:0000256" key="1">
    <source>
        <dbReference type="SAM" id="MobiDB-lite"/>
    </source>
</evidence>
<keyword evidence="3" id="KW-1185">Reference proteome</keyword>
<dbReference type="RefSeq" id="WP_169102572.1">
    <property type="nucleotide sequence ID" value="NZ_JABBVZ010000111.1"/>
</dbReference>
<gene>
    <name evidence="2" type="ORF">HIJ39_19165</name>
</gene>
<evidence type="ECO:0000313" key="2">
    <source>
        <dbReference type="EMBL" id="NMP24445.1"/>
    </source>
</evidence>
<name>A0A7Y0L743_9FIRM</name>
<protein>
    <submittedName>
        <fullName evidence="2">Uncharacterized protein</fullName>
    </submittedName>
</protein>
<organism evidence="2 3">
    <name type="scientific">Sulfobacillus harzensis</name>
    <dbReference type="NCBI Taxonomy" id="2729629"/>
    <lineage>
        <taxon>Bacteria</taxon>
        <taxon>Bacillati</taxon>
        <taxon>Bacillota</taxon>
        <taxon>Clostridia</taxon>
        <taxon>Eubacteriales</taxon>
        <taxon>Clostridiales Family XVII. Incertae Sedis</taxon>
        <taxon>Sulfobacillus</taxon>
    </lineage>
</organism>
<reference evidence="2 3" key="1">
    <citation type="submission" date="2020-04" db="EMBL/GenBank/DDBJ databases">
        <authorList>
            <person name="Zhang R."/>
            <person name="Schippers A."/>
        </authorList>
    </citation>
    <scope>NUCLEOTIDE SEQUENCE [LARGE SCALE GENOMIC DNA]</scope>
    <source>
        <strain evidence="2 3">DSM 109850</strain>
    </source>
</reference>
<accession>A0A7Y0L743</accession>
<proteinExistence type="predicted"/>
<sequence>MQRYLEAHGFTTVGLSNLRRYTQRVFPPRTVLVPGPRGRTAGPAHDRREQRRRVTAALELLATANEPGVVLDLTS</sequence>
<feature type="region of interest" description="Disordered" evidence="1">
    <location>
        <begin position="29"/>
        <end position="50"/>
    </location>
</feature>